<keyword evidence="1" id="KW-1133">Transmembrane helix</keyword>
<dbReference type="AlphaFoldDB" id="A0A9Q2HDW5"/>
<keyword evidence="1" id="KW-0812">Transmembrane</keyword>
<keyword evidence="3" id="KW-1185">Reference proteome</keyword>
<reference evidence="2 3" key="1">
    <citation type="submission" date="2020-08" db="EMBL/GenBank/DDBJ databases">
        <title>Genomic Encyclopedia of Type Strains, Phase IV (KMG-IV): sequencing the most valuable type-strain genomes for metagenomic binning, comparative biology and taxonomic classification.</title>
        <authorList>
            <person name="Goeker M."/>
        </authorList>
    </citation>
    <scope>NUCLEOTIDE SEQUENCE [LARGE SCALE GENOMIC DNA]</scope>
    <source>
        <strain evidence="2 3">DSM 19163</strain>
    </source>
</reference>
<dbReference type="RefSeq" id="WP_183672691.1">
    <property type="nucleotide sequence ID" value="NZ_CBCRYX010000003.1"/>
</dbReference>
<dbReference type="Proteomes" id="UP000579136">
    <property type="component" value="Unassembled WGS sequence"/>
</dbReference>
<evidence type="ECO:0000313" key="3">
    <source>
        <dbReference type="Proteomes" id="UP000579136"/>
    </source>
</evidence>
<accession>A0A9Q2HDW5</accession>
<comment type="caution">
    <text evidence="2">The sequence shown here is derived from an EMBL/GenBank/DDBJ whole genome shotgun (WGS) entry which is preliminary data.</text>
</comment>
<sequence length="94" mass="11117">MKRIFVLIMLSVILIFGLNYTGLYNIDLTVQSLIYMIIFLAIVSMIYRIIFKFIKSFASLFIIVIVLIVLYYFYVYFTGKPIESLDLINQYLFS</sequence>
<keyword evidence="1" id="KW-0472">Membrane</keyword>
<dbReference type="GO" id="GO:0016874">
    <property type="term" value="F:ligase activity"/>
    <property type="evidence" value="ECO:0007669"/>
    <property type="project" value="UniProtKB-KW"/>
</dbReference>
<feature type="transmembrane region" description="Helical" evidence="1">
    <location>
        <begin position="32"/>
        <end position="50"/>
    </location>
</feature>
<keyword evidence="2" id="KW-0436">Ligase</keyword>
<protein>
    <submittedName>
        <fullName evidence="2">O-antigen ligase</fullName>
    </submittedName>
</protein>
<dbReference type="EMBL" id="JACHHF010000001">
    <property type="protein sequence ID" value="MBB5175258.1"/>
    <property type="molecule type" value="Genomic_DNA"/>
</dbReference>
<feature type="transmembrane region" description="Helical" evidence="1">
    <location>
        <begin position="7"/>
        <end position="26"/>
    </location>
</feature>
<evidence type="ECO:0000256" key="1">
    <source>
        <dbReference type="SAM" id="Phobius"/>
    </source>
</evidence>
<feature type="transmembrane region" description="Helical" evidence="1">
    <location>
        <begin position="57"/>
        <end position="77"/>
    </location>
</feature>
<organism evidence="2 3">
    <name type="scientific">Nosocomiicoccus ampullae</name>
    <dbReference type="NCBI Taxonomy" id="489910"/>
    <lineage>
        <taxon>Bacteria</taxon>
        <taxon>Bacillati</taxon>
        <taxon>Bacillota</taxon>
        <taxon>Bacilli</taxon>
        <taxon>Bacillales</taxon>
        <taxon>Staphylococcaceae</taxon>
        <taxon>Nosocomiicoccus</taxon>
    </lineage>
</organism>
<proteinExistence type="predicted"/>
<name>A0A9Q2HDW5_9STAP</name>
<evidence type="ECO:0000313" key="2">
    <source>
        <dbReference type="EMBL" id="MBB5175258.1"/>
    </source>
</evidence>
<gene>
    <name evidence="2" type="ORF">HNQ45_000116</name>
</gene>